<sequence>MLNTICKHNCKECFAKPVCAVQAIKDQQGSIYVETEECIGCGCCRTACMHFSYDNALKDKTVEWLMGVG</sequence>
<evidence type="ECO:0000259" key="1">
    <source>
        <dbReference type="PROSITE" id="PS51379"/>
    </source>
</evidence>
<evidence type="ECO:0000313" key="2">
    <source>
        <dbReference type="EMBL" id="KKM19229.1"/>
    </source>
</evidence>
<reference evidence="2" key="1">
    <citation type="journal article" date="2015" name="Nature">
        <title>Complex archaea that bridge the gap between prokaryotes and eukaryotes.</title>
        <authorList>
            <person name="Spang A."/>
            <person name="Saw J.H."/>
            <person name="Jorgensen S.L."/>
            <person name="Zaremba-Niedzwiedzka K."/>
            <person name="Martijn J."/>
            <person name="Lind A.E."/>
            <person name="van Eijk R."/>
            <person name="Schleper C."/>
            <person name="Guy L."/>
            <person name="Ettema T.J."/>
        </authorList>
    </citation>
    <scope>NUCLEOTIDE SEQUENCE</scope>
</reference>
<accession>A0A0F9IHE7</accession>
<proteinExistence type="predicted"/>
<dbReference type="InterPro" id="IPR017896">
    <property type="entry name" value="4Fe4S_Fe-S-bd"/>
</dbReference>
<organism evidence="2">
    <name type="scientific">marine sediment metagenome</name>
    <dbReference type="NCBI Taxonomy" id="412755"/>
    <lineage>
        <taxon>unclassified sequences</taxon>
        <taxon>metagenomes</taxon>
        <taxon>ecological metagenomes</taxon>
    </lineage>
</organism>
<dbReference type="SUPFAM" id="SSF54862">
    <property type="entry name" value="4Fe-4S ferredoxins"/>
    <property type="match status" value="1"/>
</dbReference>
<dbReference type="PROSITE" id="PS51379">
    <property type="entry name" value="4FE4S_FER_2"/>
    <property type="match status" value="1"/>
</dbReference>
<name>A0A0F9IHE7_9ZZZZ</name>
<dbReference type="EMBL" id="LAZR01014038">
    <property type="protein sequence ID" value="KKM19229.1"/>
    <property type="molecule type" value="Genomic_DNA"/>
</dbReference>
<dbReference type="Gene3D" id="3.30.70.20">
    <property type="match status" value="1"/>
</dbReference>
<gene>
    <name evidence="2" type="ORF">LCGC14_1657750</name>
</gene>
<comment type="caution">
    <text evidence="2">The sequence shown here is derived from an EMBL/GenBank/DDBJ whole genome shotgun (WGS) entry which is preliminary data.</text>
</comment>
<feature type="domain" description="4Fe-4S ferredoxin-type" evidence="1">
    <location>
        <begin position="29"/>
        <end position="48"/>
    </location>
</feature>
<protein>
    <recommendedName>
        <fullName evidence="1">4Fe-4S ferredoxin-type domain-containing protein</fullName>
    </recommendedName>
</protein>
<dbReference type="AlphaFoldDB" id="A0A0F9IHE7"/>